<keyword evidence="1" id="KW-0472">Membrane</keyword>
<protein>
    <submittedName>
        <fullName evidence="2">Stage V sporulation protein AB</fullName>
    </submittedName>
</protein>
<evidence type="ECO:0000313" key="2">
    <source>
        <dbReference type="EMBL" id="MBD0380654.1"/>
    </source>
</evidence>
<evidence type="ECO:0000313" key="3">
    <source>
        <dbReference type="Proteomes" id="UP000650466"/>
    </source>
</evidence>
<feature type="transmembrane region" description="Helical" evidence="1">
    <location>
        <begin position="56"/>
        <end position="84"/>
    </location>
</feature>
<proteinExistence type="predicted"/>
<keyword evidence="1" id="KW-1133">Transmembrane helix</keyword>
<feature type="transmembrane region" description="Helical" evidence="1">
    <location>
        <begin position="90"/>
        <end position="114"/>
    </location>
</feature>
<dbReference type="AlphaFoldDB" id="A0A926KR22"/>
<dbReference type="Proteomes" id="UP000650466">
    <property type="component" value="Unassembled WGS sequence"/>
</dbReference>
<dbReference type="Pfam" id="PF13782">
    <property type="entry name" value="SpoVAB"/>
    <property type="match status" value="1"/>
</dbReference>
<sequence length="115" mass="12593">MVAFLVVLDIIPRLAQITRSFNKIHAYEAAVVAGSLVFTWADFWDGKLHMFPMGTALVGLLAGCFVGMLAAALTEIINVLPILAKRVGMGAYMILLLMAMIFGKVIGSLFEWLLY</sequence>
<comment type="caution">
    <text evidence="2">The sequence shown here is derived from an EMBL/GenBank/DDBJ whole genome shotgun (WGS) entry which is preliminary data.</text>
</comment>
<gene>
    <name evidence="2" type="ORF">ICC18_11055</name>
</gene>
<name>A0A926KR22_9BACL</name>
<keyword evidence="1" id="KW-0812">Transmembrane</keyword>
<evidence type="ECO:0000256" key="1">
    <source>
        <dbReference type="SAM" id="Phobius"/>
    </source>
</evidence>
<dbReference type="InterPro" id="IPR020144">
    <property type="entry name" value="SpoVAB"/>
</dbReference>
<accession>A0A926KR22</accession>
<reference evidence="2" key="1">
    <citation type="submission" date="2020-09" db="EMBL/GenBank/DDBJ databases">
        <title>Draft Genome Sequence of Paenibacillus sp. WST5.</title>
        <authorList>
            <person name="Bao Z."/>
        </authorList>
    </citation>
    <scope>NUCLEOTIDE SEQUENCE</scope>
    <source>
        <strain evidence="2">WST5</strain>
    </source>
</reference>
<feature type="transmembrane region" description="Helical" evidence="1">
    <location>
        <begin position="25"/>
        <end position="44"/>
    </location>
</feature>
<keyword evidence="3" id="KW-1185">Reference proteome</keyword>
<organism evidence="2 3">
    <name type="scientific">Paenibacillus sedimenti</name>
    <dbReference type="NCBI Taxonomy" id="2770274"/>
    <lineage>
        <taxon>Bacteria</taxon>
        <taxon>Bacillati</taxon>
        <taxon>Bacillota</taxon>
        <taxon>Bacilli</taxon>
        <taxon>Bacillales</taxon>
        <taxon>Paenibacillaceae</taxon>
        <taxon>Paenibacillus</taxon>
    </lineage>
</organism>
<dbReference type="EMBL" id="JACVVD010000003">
    <property type="protein sequence ID" value="MBD0380654.1"/>
    <property type="molecule type" value="Genomic_DNA"/>
</dbReference>